<dbReference type="InterPro" id="IPR042470">
    <property type="entry name" value="RMI1_N_C_sf"/>
</dbReference>
<dbReference type="GO" id="GO:0000712">
    <property type="term" value="P:resolution of meiotic recombination intermediates"/>
    <property type="evidence" value="ECO:0007669"/>
    <property type="project" value="TreeGrafter"/>
</dbReference>
<gene>
    <name evidence="6" type="ORF">CB5_LOCUS3355</name>
</gene>
<feature type="domain" description="RecQ-mediated genome instability protein 1 C-terminal OB-fold" evidence="5">
    <location>
        <begin position="406"/>
        <end position="548"/>
    </location>
</feature>
<dbReference type="InterPro" id="IPR013894">
    <property type="entry name" value="RMI1_OB"/>
</dbReference>
<evidence type="ECO:0000259" key="4">
    <source>
        <dbReference type="Pfam" id="PF08585"/>
    </source>
</evidence>
<dbReference type="Pfam" id="PF08585">
    <property type="entry name" value="RMI1_N_C"/>
    <property type="match status" value="1"/>
</dbReference>
<protein>
    <recommendedName>
        <fullName evidence="2">RecQ-mediated genome instability protein 1</fullName>
    </recommendedName>
</protein>
<dbReference type="GO" id="GO:0016604">
    <property type="term" value="C:nuclear body"/>
    <property type="evidence" value="ECO:0007669"/>
    <property type="project" value="TreeGrafter"/>
</dbReference>
<proteinExistence type="inferred from homology"/>
<feature type="region of interest" description="Disordered" evidence="3">
    <location>
        <begin position="1"/>
        <end position="91"/>
    </location>
</feature>
<feature type="region of interest" description="Disordered" evidence="3">
    <location>
        <begin position="351"/>
        <end position="388"/>
    </location>
</feature>
<comment type="similarity">
    <text evidence="1">Belongs to the RMI1 family.</text>
</comment>
<dbReference type="PANTHER" id="PTHR14790:SF15">
    <property type="entry name" value="RECQ-MEDIATED GENOME INSTABILITY PROTEIN 1"/>
    <property type="match status" value="1"/>
</dbReference>
<dbReference type="EMBL" id="LR862140">
    <property type="protein sequence ID" value="CAD1820144.1"/>
    <property type="molecule type" value="Genomic_DNA"/>
</dbReference>
<feature type="compositionally biased region" description="Low complexity" evidence="3">
    <location>
        <begin position="34"/>
        <end position="66"/>
    </location>
</feature>
<sequence>MRRRMLRIVSSSDEDNDDDELPRTLALQNPNPNPSTTPASNPLLLLSRSPTTTTTTTSSTSRRPLPALSSASSDGLRRYPAGERRKRRRRRPVRSIEEFLGRLGLRLLREWLESCVAALAGPGSGFEAMDVAARARSCFEQFLFADMNLCGGGVLPENVCGMHKAELEGLSCSRLMKLSTSLLLLEKACIRHGVQTIKDLQVLAPAGLKVVIRNVHVRRGLLMLVPEVLEVLGGVVDDLDAARRRLVEEVNKPPRGKRKQVVLPLSKRASLAAWPSTATNNGAQENAVVTENRHDPQPTGQATIHITEQLAEGTIIQQPVDTPVGENNTEAEHTIQDNENMITEDSAAPYVEGNNAEPQSTSSRQYTEPDFTGPVTSGGEVTPDSDMEDAVDDVEHPLILSGDKEIPFTYLACLLAKWTVQKDKESYIQGNIKCFLTGVKGFQFKNRSKFELHVYVDDGSLISEVLIDHSVVQKGIGHSPEEVTAALSSSEKKIAADMRETLKRFQLFLAKFEGTMLVEINGSSPLPTVLEMNQSCSTSDAWLLLRRLKMFAALQDPRNKKSEPIDISP</sequence>
<dbReference type="Gene3D" id="2.40.50.770">
    <property type="entry name" value="RecQ-mediated genome instability protein Rmi1, C-terminal domain"/>
    <property type="match status" value="1"/>
</dbReference>
<evidence type="ECO:0000256" key="3">
    <source>
        <dbReference type="SAM" id="MobiDB-lite"/>
    </source>
</evidence>
<organism evidence="6">
    <name type="scientific">Ananas comosus var. bracteatus</name>
    <name type="common">red pineapple</name>
    <dbReference type="NCBI Taxonomy" id="296719"/>
    <lineage>
        <taxon>Eukaryota</taxon>
        <taxon>Viridiplantae</taxon>
        <taxon>Streptophyta</taxon>
        <taxon>Embryophyta</taxon>
        <taxon>Tracheophyta</taxon>
        <taxon>Spermatophyta</taxon>
        <taxon>Magnoliopsida</taxon>
        <taxon>Liliopsida</taxon>
        <taxon>Poales</taxon>
        <taxon>Bromeliaceae</taxon>
        <taxon>Bromelioideae</taxon>
        <taxon>Ananas</taxon>
    </lineage>
</organism>
<dbReference type="GO" id="GO:0000724">
    <property type="term" value="P:double-strand break repair via homologous recombination"/>
    <property type="evidence" value="ECO:0007669"/>
    <property type="project" value="TreeGrafter"/>
</dbReference>
<dbReference type="GO" id="GO:0000166">
    <property type="term" value="F:nucleotide binding"/>
    <property type="evidence" value="ECO:0007669"/>
    <property type="project" value="InterPro"/>
</dbReference>
<evidence type="ECO:0000256" key="1">
    <source>
        <dbReference type="ARBA" id="ARBA00006395"/>
    </source>
</evidence>
<accession>A0A6V7NP86</accession>
<dbReference type="GO" id="GO:0031422">
    <property type="term" value="C:RecQ family helicase-topoisomerase III complex"/>
    <property type="evidence" value="ECO:0007669"/>
    <property type="project" value="TreeGrafter"/>
</dbReference>
<dbReference type="PANTHER" id="PTHR14790">
    <property type="entry name" value="RECQ-MEDIATED GENOME INSTABILITY PROTEIN 1 RMI1"/>
    <property type="match status" value="1"/>
</dbReference>
<evidence type="ECO:0000313" key="6">
    <source>
        <dbReference type="EMBL" id="CAD1820144.1"/>
    </source>
</evidence>
<evidence type="ECO:0000259" key="5">
    <source>
        <dbReference type="Pfam" id="PF16099"/>
    </source>
</evidence>
<feature type="domain" description="RecQ mediated genome instability protein 1 OB-fold" evidence="4">
    <location>
        <begin position="195"/>
        <end position="244"/>
    </location>
</feature>
<dbReference type="AlphaFoldDB" id="A0A6V7NP86"/>
<reference evidence="6" key="1">
    <citation type="submission" date="2020-07" db="EMBL/GenBank/DDBJ databases">
        <authorList>
            <person name="Lin J."/>
        </authorList>
    </citation>
    <scope>NUCLEOTIDE SEQUENCE</scope>
</reference>
<evidence type="ECO:0000256" key="2">
    <source>
        <dbReference type="ARBA" id="ARBA00018987"/>
    </source>
</evidence>
<feature type="compositionally biased region" description="Polar residues" evidence="3">
    <location>
        <begin position="356"/>
        <end position="366"/>
    </location>
</feature>
<dbReference type="InterPro" id="IPR032199">
    <property type="entry name" value="RMI1_C"/>
</dbReference>
<dbReference type="SMART" id="SM01161">
    <property type="entry name" value="DUF1767"/>
    <property type="match status" value="1"/>
</dbReference>
<name>A0A6V7NP86_ANACO</name>
<dbReference type="Pfam" id="PF16099">
    <property type="entry name" value="RMI1_C"/>
    <property type="match status" value="1"/>
</dbReference>